<keyword evidence="2" id="KW-1185">Reference proteome</keyword>
<proteinExistence type="predicted"/>
<organism evidence="1 2">
    <name type="scientific">Gossypium harknessii</name>
    <dbReference type="NCBI Taxonomy" id="34285"/>
    <lineage>
        <taxon>Eukaryota</taxon>
        <taxon>Viridiplantae</taxon>
        <taxon>Streptophyta</taxon>
        <taxon>Embryophyta</taxon>
        <taxon>Tracheophyta</taxon>
        <taxon>Spermatophyta</taxon>
        <taxon>Magnoliopsida</taxon>
        <taxon>eudicotyledons</taxon>
        <taxon>Gunneridae</taxon>
        <taxon>Pentapetalae</taxon>
        <taxon>rosids</taxon>
        <taxon>malvids</taxon>
        <taxon>Malvales</taxon>
        <taxon>Malvaceae</taxon>
        <taxon>Malvoideae</taxon>
        <taxon>Gossypium</taxon>
    </lineage>
</organism>
<evidence type="ECO:0000313" key="2">
    <source>
        <dbReference type="Proteomes" id="UP000593560"/>
    </source>
</evidence>
<sequence length="96" mass="11052">MVWEAKTNGRGKGIARDNKACVGEKPIVKSRSWDNICMLPKQPTIVPVILDFYSNLKNFEHNRVYVKYASVDISSLAIFKYYGVLRYEEDDLSSLF</sequence>
<gene>
    <name evidence="1" type="ORF">Gohar_017504</name>
</gene>
<dbReference type="EMBL" id="JABFAD010000002">
    <property type="protein sequence ID" value="MBA0793071.1"/>
    <property type="molecule type" value="Genomic_DNA"/>
</dbReference>
<evidence type="ECO:0000313" key="1">
    <source>
        <dbReference type="EMBL" id="MBA0793071.1"/>
    </source>
</evidence>
<dbReference type="AlphaFoldDB" id="A0A7J9G6I0"/>
<dbReference type="Proteomes" id="UP000593560">
    <property type="component" value="Unassembled WGS sequence"/>
</dbReference>
<dbReference type="OrthoDB" id="10607034at2759"/>
<name>A0A7J9G6I0_9ROSI</name>
<reference evidence="1 2" key="1">
    <citation type="journal article" date="2019" name="Genome Biol. Evol.">
        <title>Insights into the evolution of the New World diploid cottons (Gossypium, subgenus Houzingenia) based on genome sequencing.</title>
        <authorList>
            <person name="Grover C.E."/>
            <person name="Arick M.A. 2nd"/>
            <person name="Thrash A."/>
            <person name="Conover J.L."/>
            <person name="Sanders W.S."/>
            <person name="Peterson D.G."/>
            <person name="Frelichowski J.E."/>
            <person name="Scheffler J.A."/>
            <person name="Scheffler B.E."/>
            <person name="Wendel J.F."/>
        </authorList>
    </citation>
    <scope>NUCLEOTIDE SEQUENCE [LARGE SCALE GENOMIC DNA]</scope>
    <source>
        <strain evidence="1">0</strain>
        <tissue evidence="1">Leaf</tissue>
    </source>
</reference>
<comment type="caution">
    <text evidence="1">The sequence shown here is derived from an EMBL/GenBank/DDBJ whole genome shotgun (WGS) entry which is preliminary data.</text>
</comment>
<accession>A0A7J9G6I0</accession>
<protein>
    <submittedName>
        <fullName evidence="1">Uncharacterized protein</fullName>
    </submittedName>
</protein>